<keyword evidence="4" id="KW-1185">Reference proteome</keyword>
<dbReference type="Proteomes" id="UP001217089">
    <property type="component" value="Unassembled WGS sequence"/>
</dbReference>
<accession>A0ABQ9F2X7</accession>
<evidence type="ECO:0000256" key="1">
    <source>
        <dbReference type="SAM" id="MobiDB-lite"/>
    </source>
</evidence>
<comment type="caution">
    <text evidence="3">The sequence shown here is derived from an EMBL/GenBank/DDBJ whole genome shotgun (WGS) entry which is preliminary data.</text>
</comment>
<feature type="region of interest" description="Disordered" evidence="1">
    <location>
        <begin position="1"/>
        <end position="38"/>
    </location>
</feature>
<dbReference type="EMBL" id="JARBDR010000640">
    <property type="protein sequence ID" value="KAJ8309913.1"/>
    <property type="molecule type" value="Genomic_DNA"/>
</dbReference>
<evidence type="ECO:0000259" key="2">
    <source>
        <dbReference type="PROSITE" id="PS50188"/>
    </source>
</evidence>
<evidence type="ECO:0000313" key="4">
    <source>
        <dbReference type="Proteomes" id="UP001217089"/>
    </source>
</evidence>
<reference evidence="3 4" key="1">
    <citation type="submission" date="2022-12" db="EMBL/GenBank/DDBJ databases">
        <title>Chromosome-level genome of Tegillarca granosa.</title>
        <authorList>
            <person name="Kim J."/>
        </authorList>
    </citation>
    <scope>NUCLEOTIDE SEQUENCE [LARGE SCALE GENOMIC DNA]</scope>
    <source>
        <strain evidence="3">Teg-2019</strain>
        <tissue evidence="3">Adductor muscle</tissue>
    </source>
</reference>
<feature type="domain" description="B30.2/SPRY" evidence="2">
    <location>
        <begin position="20"/>
        <end position="244"/>
    </location>
</feature>
<protein>
    <recommendedName>
        <fullName evidence="2">B30.2/SPRY domain-containing protein</fullName>
    </recommendedName>
</protein>
<feature type="compositionally biased region" description="Basic and acidic residues" evidence="1">
    <location>
        <begin position="28"/>
        <end position="38"/>
    </location>
</feature>
<gene>
    <name evidence="3" type="ORF">KUTeg_011778</name>
</gene>
<organism evidence="3 4">
    <name type="scientific">Tegillarca granosa</name>
    <name type="common">Malaysian cockle</name>
    <name type="synonym">Anadara granosa</name>
    <dbReference type="NCBI Taxonomy" id="220873"/>
    <lineage>
        <taxon>Eukaryota</taxon>
        <taxon>Metazoa</taxon>
        <taxon>Spiralia</taxon>
        <taxon>Lophotrochozoa</taxon>
        <taxon>Mollusca</taxon>
        <taxon>Bivalvia</taxon>
        <taxon>Autobranchia</taxon>
        <taxon>Pteriomorphia</taxon>
        <taxon>Arcoida</taxon>
        <taxon>Arcoidea</taxon>
        <taxon>Arcidae</taxon>
        <taxon>Tegillarca</taxon>
    </lineage>
</organism>
<feature type="compositionally biased region" description="Basic and acidic residues" evidence="1">
    <location>
        <begin position="1"/>
        <end position="14"/>
    </location>
</feature>
<evidence type="ECO:0000313" key="3">
    <source>
        <dbReference type="EMBL" id="KAJ8309913.1"/>
    </source>
</evidence>
<proteinExistence type="predicted"/>
<dbReference type="PROSITE" id="PS50188">
    <property type="entry name" value="B302_SPRY"/>
    <property type="match status" value="1"/>
</dbReference>
<sequence>MENQEFERNREQAAERQQIQNRQQEAQRIGEVERREHPDMKFNSSTLYPTLYISDDETIITNRKMPFTSRVTSEPSNLHRYTGVILNKRLSVHNKMYFEVKITYRVIPGPETGLLFEIGFEDKKEIDKLLYLRNSWGTTYVRALTCGEDHTYICLTAHDGKNNYGTYKLSDSYTDKTFDLRLGFHINPDDDVIKVTYSFDNNKRPEKDIYRFISADIDENKWPVFAMYNPHKAEVTMELSNAKNLLFDKSTVHPMIYISDNGLKISNVATKTTSRMSYRQGQLQKYEGVIGNISFDTEEAKFQKWPNEVHFDIMLEYNVTSYVYNTFLFEIGMSRLKYIDKHWSIGPHRYSVSVFGNGCNSLKEI</sequence>
<feature type="compositionally biased region" description="Low complexity" evidence="1">
    <location>
        <begin position="15"/>
        <end position="27"/>
    </location>
</feature>
<name>A0ABQ9F2X7_TEGGR</name>
<dbReference type="InterPro" id="IPR001870">
    <property type="entry name" value="B30.2/SPRY"/>
</dbReference>